<feature type="compositionally biased region" description="Pro residues" evidence="3">
    <location>
        <begin position="571"/>
        <end position="580"/>
    </location>
</feature>
<feature type="compositionally biased region" description="Pro residues" evidence="3">
    <location>
        <begin position="384"/>
        <end position="406"/>
    </location>
</feature>
<organism evidence="6 7">
    <name type="scientific">Prymnesium parvum</name>
    <name type="common">Toxic golden alga</name>
    <dbReference type="NCBI Taxonomy" id="97485"/>
    <lineage>
        <taxon>Eukaryota</taxon>
        <taxon>Haptista</taxon>
        <taxon>Haptophyta</taxon>
        <taxon>Prymnesiophyceae</taxon>
        <taxon>Prymnesiales</taxon>
        <taxon>Prymnesiaceae</taxon>
        <taxon>Prymnesium</taxon>
    </lineage>
</organism>
<protein>
    <submittedName>
        <fullName evidence="6">Uncharacterized protein</fullName>
    </submittedName>
</protein>
<dbReference type="InterPro" id="IPR046982">
    <property type="entry name" value="BIN3/RVS161-like"/>
</dbReference>
<dbReference type="CDD" id="cd00201">
    <property type="entry name" value="WW"/>
    <property type="match status" value="2"/>
</dbReference>
<dbReference type="PROSITE" id="PS50020">
    <property type="entry name" value="WW_DOMAIN_2"/>
    <property type="match status" value="2"/>
</dbReference>
<dbReference type="InterPro" id="IPR004148">
    <property type="entry name" value="BAR_dom"/>
</dbReference>
<feature type="compositionally biased region" description="Polar residues" evidence="3">
    <location>
        <begin position="27"/>
        <end position="36"/>
    </location>
</feature>
<dbReference type="PANTHER" id="PTHR47174">
    <property type="entry name" value="BRIDGING INTEGRATOR 3"/>
    <property type="match status" value="1"/>
</dbReference>
<dbReference type="Proteomes" id="UP001515480">
    <property type="component" value="Unassembled WGS sequence"/>
</dbReference>
<evidence type="ECO:0000313" key="6">
    <source>
        <dbReference type="EMBL" id="KAL1496783.1"/>
    </source>
</evidence>
<dbReference type="Pfam" id="PF14604">
    <property type="entry name" value="SH3_9"/>
    <property type="match status" value="1"/>
</dbReference>
<dbReference type="Gene3D" id="2.30.30.40">
    <property type="entry name" value="SH3 Domains"/>
    <property type="match status" value="1"/>
</dbReference>
<dbReference type="GO" id="GO:1990528">
    <property type="term" value="C:Rvs161p-Rvs167p complex"/>
    <property type="evidence" value="ECO:0007669"/>
    <property type="project" value="TreeGrafter"/>
</dbReference>
<evidence type="ECO:0000256" key="2">
    <source>
        <dbReference type="PROSITE-ProRule" id="PRU00192"/>
    </source>
</evidence>
<feature type="compositionally biased region" description="Polar residues" evidence="3">
    <location>
        <begin position="57"/>
        <end position="67"/>
    </location>
</feature>
<comment type="caution">
    <text evidence="6">The sequence shown here is derived from an EMBL/GenBank/DDBJ whole genome shotgun (WGS) entry which is preliminary data.</text>
</comment>
<sequence>MLVSMKKPINPSLAADIRRGRALRSRGGTNDRSSASAAGLPDGWQEATTADGKPYYFSNQGETSWTRPTGGKTALAVKPRPVVPNLESLGKLPQGWRMVTSEDGKVYYYHKKSGECSWTPPPPDGGAPPKPNMAETWRRTKQQAAVRVFRAKASSDGEMEAMYERLVQLDALVHAIKASMEAHTAALVEMLWSGEELSQKLADYTNEPGSKCAESASQAARLWKDLRRGATRSLEQQLTAKVTQPVNEYLGEIEGIKQMRAEYVKRTMDYDYYRRKVTELNSKPQRDMVKVERNTEKLAISERAYTAISVELKARLAALLQERWDFISYPQLHLMDFHQQFFTTLAGTVQPLSAYTSQSNLLNAEARCFARATLKTELLAKPPDGMPPTGPPPGGHFAAAPPPGPPGGAYQAASPFSPRGPPPPGPPGGPPGPPSSPPRMPPGPPPGMPLGMPPASGMPPGPPPGMPLGMPPASGPPPGMPPGMPPGPRPGMPPASGMPPGPPPGMPPGMPPASGMPPGPPPGMPPASGMPPGPPPGMPPASGMPPGPPPGMPPASGMPPGSPRGIAPGGSSPPPPPPGAPAGGMAGGSLLAMVGARPPPPPPGGGGGGTASAAAPRPPPPLPKPAMPPRAPQGTHRAVSDYAATDSRMISMAKGEVLIKEKEESGWYFGTNARGDKGYFPASYVEPI</sequence>
<dbReference type="SMART" id="SM00326">
    <property type="entry name" value="SH3"/>
    <property type="match status" value="1"/>
</dbReference>
<dbReference type="PROSITE" id="PS01159">
    <property type="entry name" value="WW_DOMAIN_1"/>
    <property type="match status" value="1"/>
</dbReference>
<dbReference type="EMBL" id="JBGBPQ010000028">
    <property type="protein sequence ID" value="KAL1496783.1"/>
    <property type="molecule type" value="Genomic_DNA"/>
</dbReference>
<dbReference type="Pfam" id="PF03114">
    <property type="entry name" value="BAR"/>
    <property type="match status" value="1"/>
</dbReference>
<dbReference type="Gene3D" id="1.20.1270.60">
    <property type="entry name" value="Arfaptin homology (AH) domain/BAR domain"/>
    <property type="match status" value="1"/>
</dbReference>
<dbReference type="GO" id="GO:0051666">
    <property type="term" value="P:actin cortical patch localization"/>
    <property type="evidence" value="ECO:0007669"/>
    <property type="project" value="InterPro"/>
</dbReference>
<feature type="domain" description="SH3" evidence="4">
    <location>
        <begin position="631"/>
        <end position="688"/>
    </location>
</feature>
<dbReference type="SUPFAM" id="SSF103657">
    <property type="entry name" value="BAR/IMD domain-like"/>
    <property type="match status" value="1"/>
</dbReference>
<dbReference type="InterPro" id="IPR001452">
    <property type="entry name" value="SH3_domain"/>
</dbReference>
<dbReference type="InterPro" id="IPR036020">
    <property type="entry name" value="WW_dom_sf"/>
</dbReference>
<dbReference type="SUPFAM" id="SSF51045">
    <property type="entry name" value="WW domain"/>
    <property type="match status" value="2"/>
</dbReference>
<reference evidence="6 7" key="1">
    <citation type="journal article" date="2024" name="Science">
        <title>Giant polyketide synthase enzymes in the biosynthesis of giant marine polyether toxins.</title>
        <authorList>
            <person name="Fallon T.R."/>
            <person name="Shende V.V."/>
            <person name="Wierzbicki I.H."/>
            <person name="Pendleton A.L."/>
            <person name="Watervoot N.F."/>
            <person name="Auber R.P."/>
            <person name="Gonzalez D.J."/>
            <person name="Wisecaver J.H."/>
            <person name="Moore B.S."/>
        </authorList>
    </citation>
    <scope>NUCLEOTIDE SEQUENCE [LARGE SCALE GENOMIC DNA]</scope>
    <source>
        <strain evidence="6 7">12B1</strain>
    </source>
</reference>
<feature type="compositionally biased region" description="Low complexity" evidence="3">
    <location>
        <begin position="408"/>
        <end position="417"/>
    </location>
</feature>
<feature type="domain" description="WW" evidence="5">
    <location>
        <begin position="90"/>
        <end position="123"/>
    </location>
</feature>
<evidence type="ECO:0000259" key="4">
    <source>
        <dbReference type="PROSITE" id="PS50002"/>
    </source>
</evidence>
<evidence type="ECO:0000259" key="5">
    <source>
        <dbReference type="PROSITE" id="PS50020"/>
    </source>
</evidence>
<name>A0AB34IFM1_PRYPA</name>
<feature type="region of interest" description="Disordered" evidence="3">
    <location>
        <begin position="379"/>
        <end position="639"/>
    </location>
</feature>
<dbReference type="PRINTS" id="PR01217">
    <property type="entry name" value="PRICHEXTENSN"/>
</dbReference>
<dbReference type="InterPro" id="IPR036028">
    <property type="entry name" value="SH3-like_dom_sf"/>
</dbReference>
<dbReference type="PANTHER" id="PTHR47174:SF1">
    <property type="entry name" value="REDUCED VIABILITY UPON STARVATION PROTEIN 167"/>
    <property type="match status" value="1"/>
</dbReference>
<dbReference type="Pfam" id="PF00397">
    <property type="entry name" value="WW"/>
    <property type="match status" value="2"/>
</dbReference>
<proteinExistence type="predicted"/>
<dbReference type="Gene3D" id="2.20.70.10">
    <property type="match status" value="2"/>
</dbReference>
<dbReference type="PROSITE" id="PS50002">
    <property type="entry name" value="SH3"/>
    <property type="match status" value="1"/>
</dbReference>
<dbReference type="SUPFAM" id="SSF50044">
    <property type="entry name" value="SH3-domain"/>
    <property type="match status" value="1"/>
</dbReference>
<dbReference type="GO" id="GO:0043332">
    <property type="term" value="C:mating projection tip"/>
    <property type="evidence" value="ECO:0007669"/>
    <property type="project" value="TreeGrafter"/>
</dbReference>
<evidence type="ECO:0000256" key="1">
    <source>
        <dbReference type="ARBA" id="ARBA00022443"/>
    </source>
</evidence>
<feature type="region of interest" description="Disordered" evidence="3">
    <location>
        <begin position="1"/>
        <end position="78"/>
    </location>
</feature>
<keyword evidence="7" id="KW-1185">Reference proteome</keyword>
<feature type="compositionally biased region" description="Pro residues" evidence="3">
    <location>
        <begin position="616"/>
        <end position="631"/>
    </location>
</feature>
<accession>A0AB34IFM1</accession>
<dbReference type="GO" id="GO:0015629">
    <property type="term" value="C:actin cytoskeleton"/>
    <property type="evidence" value="ECO:0007669"/>
    <property type="project" value="TreeGrafter"/>
</dbReference>
<evidence type="ECO:0000313" key="7">
    <source>
        <dbReference type="Proteomes" id="UP001515480"/>
    </source>
</evidence>
<feature type="compositionally biased region" description="Pro residues" evidence="3">
    <location>
        <begin position="418"/>
        <end position="562"/>
    </location>
</feature>
<gene>
    <name evidence="6" type="ORF">AB1Y20_014371</name>
</gene>
<evidence type="ECO:0000256" key="3">
    <source>
        <dbReference type="SAM" id="MobiDB-lite"/>
    </source>
</evidence>
<dbReference type="GO" id="GO:0008289">
    <property type="term" value="F:lipid binding"/>
    <property type="evidence" value="ECO:0007669"/>
    <property type="project" value="TreeGrafter"/>
</dbReference>
<dbReference type="CDD" id="cd07307">
    <property type="entry name" value="BAR"/>
    <property type="match status" value="1"/>
</dbReference>
<dbReference type="SMART" id="SM00456">
    <property type="entry name" value="WW"/>
    <property type="match status" value="2"/>
</dbReference>
<dbReference type="InterPro" id="IPR001202">
    <property type="entry name" value="WW_dom"/>
</dbReference>
<keyword evidence="1 2" id="KW-0728">SH3 domain</keyword>
<dbReference type="GO" id="GO:0097320">
    <property type="term" value="P:plasma membrane tubulation"/>
    <property type="evidence" value="ECO:0007669"/>
    <property type="project" value="TreeGrafter"/>
</dbReference>
<dbReference type="GO" id="GO:0006897">
    <property type="term" value="P:endocytosis"/>
    <property type="evidence" value="ECO:0007669"/>
    <property type="project" value="InterPro"/>
</dbReference>
<dbReference type="AlphaFoldDB" id="A0AB34IFM1"/>
<dbReference type="CDD" id="cd00174">
    <property type="entry name" value="SH3"/>
    <property type="match status" value="1"/>
</dbReference>
<dbReference type="InterPro" id="IPR027267">
    <property type="entry name" value="AH/BAR_dom_sf"/>
</dbReference>
<dbReference type="GO" id="GO:0031097">
    <property type="term" value="C:medial cortex"/>
    <property type="evidence" value="ECO:0007669"/>
    <property type="project" value="TreeGrafter"/>
</dbReference>
<dbReference type="SMART" id="SM00721">
    <property type="entry name" value="BAR"/>
    <property type="match status" value="1"/>
</dbReference>
<feature type="domain" description="WW" evidence="5">
    <location>
        <begin position="38"/>
        <end position="70"/>
    </location>
</feature>